<evidence type="ECO:0000256" key="1">
    <source>
        <dbReference type="SAM" id="MobiDB-lite"/>
    </source>
</evidence>
<accession>A0A6P4F8A0</accession>
<dbReference type="InterPro" id="IPR056769">
    <property type="entry name" value="Piezo_TM1-24"/>
</dbReference>
<dbReference type="PANTHER" id="PTHR13167:SF25">
    <property type="entry name" value="PIEZO-TYPE MECHANOSENSITIVE ION CHANNEL COMPONENT"/>
    <property type="match status" value="1"/>
</dbReference>
<dbReference type="PANTHER" id="PTHR13167">
    <property type="entry name" value="PIEZO-TYPE MECHANOSENSITIVE ION CHANNEL COMPONENT"/>
    <property type="match status" value="1"/>
</dbReference>
<dbReference type="GO" id="GO:0008381">
    <property type="term" value="F:mechanosensitive monoatomic ion channel activity"/>
    <property type="evidence" value="ECO:0007669"/>
    <property type="project" value="InterPro"/>
</dbReference>
<name>A0A6P4F8A0_DRORH</name>
<feature type="region of interest" description="Disordered" evidence="1">
    <location>
        <begin position="287"/>
        <end position="309"/>
    </location>
</feature>
<dbReference type="Pfam" id="PF24871">
    <property type="entry name" value="Piezo_TM1-24"/>
    <property type="match status" value="1"/>
</dbReference>
<protein>
    <submittedName>
        <fullName evidence="4">Uncharacterized protein LOC108049718</fullName>
    </submittedName>
</protein>
<keyword evidence="2" id="KW-0812">Transmembrane</keyword>
<dbReference type="InterPro" id="IPR027272">
    <property type="entry name" value="Piezo"/>
</dbReference>
<dbReference type="GO" id="GO:0005886">
    <property type="term" value="C:plasma membrane"/>
    <property type="evidence" value="ECO:0007669"/>
    <property type="project" value="TreeGrafter"/>
</dbReference>
<dbReference type="OrthoDB" id="303066at2759"/>
<dbReference type="GO" id="GO:0005261">
    <property type="term" value="F:monoatomic cation channel activity"/>
    <property type="evidence" value="ECO:0007669"/>
    <property type="project" value="TreeGrafter"/>
</dbReference>
<feature type="transmembrane region" description="Helical" evidence="2">
    <location>
        <begin position="104"/>
        <end position="127"/>
    </location>
</feature>
<evidence type="ECO:0000256" key="2">
    <source>
        <dbReference type="SAM" id="Phobius"/>
    </source>
</evidence>
<dbReference type="AlphaFoldDB" id="A0A6P4F8A0"/>
<keyword evidence="2" id="KW-1133">Transmembrane helix</keyword>
<feature type="transmembrane region" description="Helical" evidence="2">
    <location>
        <begin position="133"/>
        <end position="152"/>
    </location>
</feature>
<feature type="transmembrane region" description="Helical" evidence="2">
    <location>
        <begin position="20"/>
        <end position="48"/>
    </location>
</feature>
<dbReference type="GO" id="GO:0042391">
    <property type="term" value="P:regulation of membrane potential"/>
    <property type="evidence" value="ECO:0007669"/>
    <property type="project" value="TreeGrafter"/>
</dbReference>
<feature type="domain" description="Piezo TM1-24" evidence="3">
    <location>
        <begin position="102"/>
        <end position="244"/>
    </location>
</feature>
<proteinExistence type="predicted"/>
<organism evidence="4">
    <name type="scientific">Drosophila rhopaloa</name>
    <name type="common">Fruit fly</name>
    <dbReference type="NCBI Taxonomy" id="1041015"/>
    <lineage>
        <taxon>Eukaryota</taxon>
        <taxon>Metazoa</taxon>
        <taxon>Ecdysozoa</taxon>
        <taxon>Arthropoda</taxon>
        <taxon>Hexapoda</taxon>
        <taxon>Insecta</taxon>
        <taxon>Pterygota</taxon>
        <taxon>Neoptera</taxon>
        <taxon>Endopterygota</taxon>
        <taxon>Diptera</taxon>
        <taxon>Brachycera</taxon>
        <taxon>Muscomorpha</taxon>
        <taxon>Ephydroidea</taxon>
        <taxon>Drosophilidae</taxon>
        <taxon>Drosophila</taxon>
        <taxon>Sophophora</taxon>
    </lineage>
</organism>
<reference evidence="4" key="1">
    <citation type="submission" date="2025-08" db="UniProtKB">
        <authorList>
            <consortium name="RefSeq"/>
        </authorList>
    </citation>
    <scope>IDENTIFICATION</scope>
</reference>
<evidence type="ECO:0000259" key="3">
    <source>
        <dbReference type="Pfam" id="PF24871"/>
    </source>
</evidence>
<feature type="transmembrane region" description="Helical" evidence="2">
    <location>
        <begin position="159"/>
        <end position="180"/>
    </location>
</feature>
<dbReference type="RefSeq" id="XP_016986497.1">
    <property type="nucleotide sequence ID" value="XM_017131008.1"/>
</dbReference>
<keyword evidence="2" id="KW-0472">Membrane</keyword>
<gene>
    <name evidence="4" type="primary">LOC108049718</name>
</gene>
<evidence type="ECO:0000313" key="4">
    <source>
        <dbReference type="RefSeq" id="XP_016986497.1"/>
    </source>
</evidence>
<dbReference type="GO" id="GO:0071260">
    <property type="term" value="P:cellular response to mechanical stimulus"/>
    <property type="evidence" value="ECO:0007669"/>
    <property type="project" value="TreeGrafter"/>
</dbReference>
<feature type="transmembrane region" description="Helical" evidence="2">
    <location>
        <begin position="228"/>
        <end position="246"/>
    </location>
</feature>
<dbReference type="GO" id="GO:0050982">
    <property type="term" value="P:detection of mechanical stimulus"/>
    <property type="evidence" value="ECO:0007669"/>
    <property type="project" value="TreeGrafter"/>
</dbReference>
<sequence>MFFLSPWLLQSKNLKPKTYLNVFIILLCILSTLCLVGHLLINLTNLFFIDLSSKKPLEFTLRQIGFLYFKGLRPKKLIFDDDDEIIQDDIAATLKLEEINRHLIIVYIRSVLKTSPIFSLIVLYFAATLRPSLPGSLYFLMFIIAGTYWALYHQLHRGMFYPLIFMVVALMIHITSIFAYQLSVLQSSDKTDTIWTRIMGMEILLRLYEENKNGQIMELNTKLNLDSYLNPIALMLAYFASTLSLINRSQYDLTFNTIRMNLELKPHGASVLMTCISLERCREIEGGSSPPDPLAGIDVPVADKSQPLS</sequence>